<comment type="caution">
    <text evidence="1">The sequence shown here is derived from an EMBL/GenBank/DDBJ whole genome shotgun (WGS) entry which is preliminary data.</text>
</comment>
<evidence type="ECO:0000313" key="1">
    <source>
        <dbReference type="EMBL" id="KAJ3008779.1"/>
    </source>
</evidence>
<protein>
    <submittedName>
        <fullName evidence="1">Uncharacterized protein</fullName>
    </submittedName>
</protein>
<evidence type="ECO:0000313" key="2">
    <source>
        <dbReference type="Proteomes" id="UP001144978"/>
    </source>
</evidence>
<name>A0ACC1Q1X5_9APHY</name>
<dbReference type="Proteomes" id="UP001144978">
    <property type="component" value="Unassembled WGS sequence"/>
</dbReference>
<reference evidence="1" key="1">
    <citation type="submission" date="2022-08" db="EMBL/GenBank/DDBJ databases">
        <title>Genome Sequence of Pycnoporus sanguineus.</title>
        <authorList>
            <person name="Buettner E."/>
        </authorList>
    </citation>
    <scope>NUCLEOTIDE SEQUENCE</scope>
    <source>
        <strain evidence="1">CG-C14</strain>
    </source>
</reference>
<accession>A0ACC1Q1X5</accession>
<proteinExistence type="predicted"/>
<gene>
    <name evidence="1" type="ORF">NUW54_g3028</name>
</gene>
<keyword evidence="2" id="KW-1185">Reference proteome</keyword>
<sequence length="225" mass="25073">MPRLMASAARRNSTLGTLFALTTSARQARNSRCKAWLDSAGGSFSDRVRRPSAKARYRTSGEGPADFTHSLGLLLPANIHVSNEKRICKLRAAPAVPRINDKKAVPARFDCLRPGQVRVIFRLPTWMGGSEPLLYIHWFRSFRTPDTIAGLPATSHSTRAGRRNASVVSIRDLVRTCHLMPRLGHEDLDGAAAWLGKDADVLDERSVTFLLNRYYDFHTFDALSK</sequence>
<dbReference type="EMBL" id="JANSHE010000610">
    <property type="protein sequence ID" value="KAJ3008779.1"/>
    <property type="molecule type" value="Genomic_DNA"/>
</dbReference>
<organism evidence="1 2">
    <name type="scientific">Trametes sanguinea</name>
    <dbReference type="NCBI Taxonomy" id="158606"/>
    <lineage>
        <taxon>Eukaryota</taxon>
        <taxon>Fungi</taxon>
        <taxon>Dikarya</taxon>
        <taxon>Basidiomycota</taxon>
        <taxon>Agaricomycotina</taxon>
        <taxon>Agaricomycetes</taxon>
        <taxon>Polyporales</taxon>
        <taxon>Polyporaceae</taxon>
        <taxon>Trametes</taxon>
    </lineage>
</organism>